<protein>
    <submittedName>
        <fullName evidence="1">Uncharacterized protein</fullName>
    </submittedName>
</protein>
<accession>A0A1B0G2U0</accession>
<evidence type="ECO:0000313" key="2">
    <source>
        <dbReference type="Proteomes" id="UP000092444"/>
    </source>
</evidence>
<name>A0A1B0G2U0_GLOMM</name>
<reference evidence="1" key="1">
    <citation type="submission" date="2020-05" db="UniProtKB">
        <authorList>
            <consortium name="EnsemblMetazoa"/>
        </authorList>
    </citation>
    <scope>IDENTIFICATION</scope>
    <source>
        <strain evidence="1">Yale</strain>
    </source>
</reference>
<evidence type="ECO:0000313" key="1">
    <source>
        <dbReference type="EnsemblMetazoa" id="GMOY007635-PA"/>
    </source>
</evidence>
<keyword evidence="2" id="KW-1185">Reference proteome</keyword>
<dbReference type="Proteomes" id="UP000092444">
    <property type="component" value="Unassembled WGS sequence"/>
</dbReference>
<dbReference type="EnsemblMetazoa" id="GMOY007635-RA">
    <property type="protein sequence ID" value="GMOY007635-PA"/>
    <property type="gene ID" value="GMOY007635"/>
</dbReference>
<organism evidence="1 2">
    <name type="scientific">Glossina morsitans morsitans</name>
    <name type="common">Savannah tsetse fly</name>
    <dbReference type="NCBI Taxonomy" id="37546"/>
    <lineage>
        <taxon>Eukaryota</taxon>
        <taxon>Metazoa</taxon>
        <taxon>Ecdysozoa</taxon>
        <taxon>Arthropoda</taxon>
        <taxon>Hexapoda</taxon>
        <taxon>Insecta</taxon>
        <taxon>Pterygota</taxon>
        <taxon>Neoptera</taxon>
        <taxon>Endopterygota</taxon>
        <taxon>Diptera</taxon>
        <taxon>Brachycera</taxon>
        <taxon>Muscomorpha</taxon>
        <taxon>Hippoboscoidea</taxon>
        <taxon>Glossinidae</taxon>
        <taxon>Glossina</taxon>
    </lineage>
</organism>
<dbReference type="EMBL" id="CCAG010019976">
    <property type="status" value="NOT_ANNOTATED_CDS"/>
    <property type="molecule type" value="Genomic_DNA"/>
</dbReference>
<proteinExistence type="predicted"/>
<sequence length="81" mass="8494">MGGGEGGQYQELVEKAASGTVENVMKTCAYLWYAQELNFVQAAEVLTAAMSVESIPSTFVAAAAVSPKAVGINQAEVPRQQ</sequence>
<dbReference type="AlphaFoldDB" id="A0A1B0G2U0"/>